<dbReference type="SUPFAM" id="SSF51182">
    <property type="entry name" value="RmlC-like cupins"/>
    <property type="match status" value="1"/>
</dbReference>
<dbReference type="SUPFAM" id="SSF46689">
    <property type="entry name" value="Homeodomain-like"/>
    <property type="match status" value="2"/>
</dbReference>
<dbReference type="KEGG" id="psu:Psesu_1553"/>
<evidence type="ECO:0000256" key="3">
    <source>
        <dbReference type="ARBA" id="ARBA00023163"/>
    </source>
</evidence>
<gene>
    <name evidence="6" type="ordered locus">Psesu_1553</name>
</gene>
<dbReference type="SMART" id="SM00342">
    <property type="entry name" value="HTH_ARAC"/>
    <property type="match status" value="1"/>
</dbReference>
<dbReference type="RefSeq" id="WP_013535226.1">
    <property type="nucleotide sequence ID" value="NC_014924.1"/>
</dbReference>
<proteinExistence type="predicted"/>
<dbReference type="GO" id="GO:0003700">
    <property type="term" value="F:DNA-binding transcription factor activity"/>
    <property type="evidence" value="ECO:0007669"/>
    <property type="project" value="InterPro"/>
</dbReference>
<reference evidence="6 7" key="1">
    <citation type="submission" date="2011-01" db="EMBL/GenBank/DDBJ databases">
        <title>Complete sequence of Pseudoxanthomonas suwonensis 11-1.</title>
        <authorList>
            <consortium name="US DOE Joint Genome Institute"/>
            <person name="Lucas S."/>
            <person name="Copeland A."/>
            <person name="Lapidus A."/>
            <person name="Cheng J.-F."/>
            <person name="Goodwin L."/>
            <person name="Pitluck S."/>
            <person name="Teshima H."/>
            <person name="Detter J.C."/>
            <person name="Han C."/>
            <person name="Tapia R."/>
            <person name="Land M."/>
            <person name="Hauser L."/>
            <person name="Kyrpides N."/>
            <person name="Ivanova N."/>
            <person name="Ovchinnikova G."/>
            <person name="Siebers A.K."/>
            <person name="Allgaier M."/>
            <person name="Thelen M.P."/>
            <person name="Hugenholtz P."/>
            <person name="Gladden J."/>
            <person name="Woyke T."/>
        </authorList>
    </citation>
    <scope>NUCLEOTIDE SEQUENCE [LARGE SCALE GENOMIC DNA]</scope>
    <source>
        <strain evidence="7">11-1</strain>
    </source>
</reference>
<dbReference type="eggNOG" id="COG2207">
    <property type="taxonomic scope" value="Bacteria"/>
</dbReference>
<dbReference type="GO" id="GO:0043565">
    <property type="term" value="F:sequence-specific DNA binding"/>
    <property type="evidence" value="ECO:0007669"/>
    <property type="project" value="InterPro"/>
</dbReference>
<dbReference type="PROSITE" id="PS00041">
    <property type="entry name" value="HTH_ARAC_FAMILY_1"/>
    <property type="match status" value="1"/>
</dbReference>
<evidence type="ECO:0000313" key="6">
    <source>
        <dbReference type="EMBL" id="ADV27398.1"/>
    </source>
</evidence>
<dbReference type="Pfam" id="PF12833">
    <property type="entry name" value="HTH_18"/>
    <property type="match status" value="1"/>
</dbReference>
<dbReference type="AlphaFoldDB" id="E6WSW1"/>
<dbReference type="OrthoDB" id="9783876at2"/>
<dbReference type="InterPro" id="IPR018062">
    <property type="entry name" value="HTH_AraC-typ_CS"/>
</dbReference>
<dbReference type="STRING" id="743721.Psesu_1553"/>
<accession>E6WSW1</accession>
<dbReference type="InterPro" id="IPR032783">
    <property type="entry name" value="AraC_lig"/>
</dbReference>
<evidence type="ECO:0000313" key="7">
    <source>
        <dbReference type="Proteomes" id="UP000008632"/>
    </source>
</evidence>
<dbReference type="HOGENOM" id="CLU_000445_81_0_6"/>
<feature type="region of interest" description="Disordered" evidence="4">
    <location>
        <begin position="307"/>
        <end position="329"/>
    </location>
</feature>
<dbReference type="EMBL" id="CP002446">
    <property type="protein sequence ID" value="ADV27398.1"/>
    <property type="molecule type" value="Genomic_DNA"/>
</dbReference>
<keyword evidence="3" id="KW-0804">Transcription</keyword>
<evidence type="ECO:0000256" key="1">
    <source>
        <dbReference type="ARBA" id="ARBA00023015"/>
    </source>
</evidence>
<dbReference type="PROSITE" id="PS01124">
    <property type="entry name" value="HTH_ARAC_FAMILY_2"/>
    <property type="match status" value="1"/>
</dbReference>
<dbReference type="PRINTS" id="PR00032">
    <property type="entry name" value="HTHARAC"/>
</dbReference>
<dbReference type="Pfam" id="PF12852">
    <property type="entry name" value="Cupin_6"/>
    <property type="match status" value="1"/>
</dbReference>
<keyword evidence="7" id="KW-1185">Reference proteome</keyword>
<dbReference type="InterPro" id="IPR009057">
    <property type="entry name" value="Homeodomain-like_sf"/>
</dbReference>
<sequence>MVDPLAEMILLLRPTARFSKQVVGAGAWRVSRSDGGESFYCVVLEGGCRLRLDGCDTVVLQAGDFVLVPAAYGVTMSSLHEVDPAASSIPVELEKGFFRIGAQQGPTDMRILAGHCSFDSPDAALLVPLMPQLIHIRGEERLATLVRLLGDESRGKRPARDVVLARLLDVLFIEALRSASASGVDRGLVLALSDPRLAAAIRAMHAHPARVWTVNELASEAALSRSAFFDRFNRVMGMPPMEYLLAWRMALARNLLRHGDIGIAEVAQRVGYSSASTFSVAFSRHVGMPPARYARGVEVATRQEADGLGLDPFQPTRPDGIGITTTAPA</sequence>
<organism evidence="6 7">
    <name type="scientific">Pseudoxanthomonas suwonensis (strain 11-1)</name>
    <dbReference type="NCBI Taxonomy" id="743721"/>
    <lineage>
        <taxon>Bacteria</taxon>
        <taxon>Pseudomonadati</taxon>
        <taxon>Pseudomonadota</taxon>
        <taxon>Gammaproteobacteria</taxon>
        <taxon>Lysobacterales</taxon>
        <taxon>Lysobacteraceae</taxon>
        <taxon>Pseudoxanthomonas</taxon>
    </lineage>
</organism>
<evidence type="ECO:0000259" key="5">
    <source>
        <dbReference type="PROSITE" id="PS01124"/>
    </source>
</evidence>
<protein>
    <submittedName>
        <fullName evidence="6">Transcriptional regulator, AraC family</fullName>
    </submittedName>
</protein>
<dbReference type="PANTHER" id="PTHR43436">
    <property type="entry name" value="ARAC-FAMILY TRANSCRIPTIONAL REGULATOR"/>
    <property type="match status" value="1"/>
</dbReference>
<dbReference type="Proteomes" id="UP000008632">
    <property type="component" value="Chromosome"/>
</dbReference>
<dbReference type="Gene3D" id="1.10.10.60">
    <property type="entry name" value="Homeodomain-like"/>
    <property type="match status" value="2"/>
</dbReference>
<feature type="domain" description="HTH araC/xylS-type" evidence="5">
    <location>
        <begin position="198"/>
        <end position="296"/>
    </location>
</feature>
<evidence type="ECO:0000256" key="4">
    <source>
        <dbReference type="SAM" id="MobiDB-lite"/>
    </source>
</evidence>
<dbReference type="InterPro" id="IPR020449">
    <property type="entry name" value="Tscrpt_reg_AraC-type_HTH"/>
</dbReference>
<keyword evidence="2" id="KW-0238">DNA-binding</keyword>
<dbReference type="InterPro" id="IPR018060">
    <property type="entry name" value="HTH_AraC"/>
</dbReference>
<dbReference type="InterPro" id="IPR011051">
    <property type="entry name" value="RmlC_Cupin_sf"/>
</dbReference>
<dbReference type="PANTHER" id="PTHR43436:SF2">
    <property type="entry name" value="ARAC_XYLS FAMILY TRANSCRIPTIONAL REGULATOR"/>
    <property type="match status" value="1"/>
</dbReference>
<name>E6WSW1_PSEUU</name>
<keyword evidence="1" id="KW-0805">Transcription regulation</keyword>
<evidence type="ECO:0000256" key="2">
    <source>
        <dbReference type="ARBA" id="ARBA00023125"/>
    </source>
</evidence>